<evidence type="ECO:0008006" key="20">
    <source>
        <dbReference type="Google" id="ProtNLM"/>
    </source>
</evidence>
<evidence type="ECO:0000256" key="14">
    <source>
        <dbReference type="PROSITE-ProRule" id="PRU00076"/>
    </source>
</evidence>
<evidence type="ECO:0000256" key="12">
    <source>
        <dbReference type="ARBA" id="ARBA00023180"/>
    </source>
</evidence>
<reference evidence="18 19" key="1">
    <citation type="journal article" date="2021" name="J. Hered.">
        <title>A chromosome-level genome assembly of the parasitoid wasp, Cotesia glomerata (Hymenoptera: Braconidae).</title>
        <authorList>
            <person name="Pinto B.J."/>
            <person name="Weis J.J."/>
            <person name="Gamble T."/>
            <person name="Ode P.J."/>
            <person name="Paul R."/>
            <person name="Zaspel J.M."/>
        </authorList>
    </citation>
    <scope>NUCLEOTIDE SEQUENCE [LARGE SCALE GENOMIC DNA]</scope>
    <source>
        <strain evidence="18">CgM1</strain>
    </source>
</reference>
<dbReference type="PRINTS" id="PR00896">
    <property type="entry name" value="VASOPRESSINR"/>
</dbReference>
<dbReference type="PROSITE" id="PS00237">
    <property type="entry name" value="G_PROTEIN_RECEP_F1_1"/>
    <property type="match status" value="1"/>
</dbReference>
<accession>A0AAV7HY51</accession>
<keyword evidence="6" id="KW-0106">Calcium</keyword>
<gene>
    <name evidence="18" type="ORF">KQX54_001558</name>
</gene>
<keyword evidence="11 15" id="KW-0675">Receptor</keyword>
<feature type="disulfide bond" evidence="14">
    <location>
        <begin position="703"/>
        <end position="720"/>
    </location>
</feature>
<feature type="transmembrane region" description="Helical" evidence="15">
    <location>
        <begin position="287"/>
        <end position="309"/>
    </location>
</feature>
<dbReference type="PANTHER" id="PTHR24241:SF59">
    <property type="entry name" value="ADIPOKINETIC HORMONE RECEPTOR, ISOFORM C"/>
    <property type="match status" value="1"/>
</dbReference>
<dbReference type="PANTHER" id="PTHR24241">
    <property type="entry name" value="NEUROPEPTIDE RECEPTOR-RELATED G-PROTEIN COUPLED RECEPTOR"/>
    <property type="match status" value="1"/>
</dbReference>
<feature type="transmembrane region" description="Helical" evidence="15">
    <location>
        <begin position="98"/>
        <end position="117"/>
    </location>
</feature>
<evidence type="ECO:0000313" key="19">
    <source>
        <dbReference type="Proteomes" id="UP000826195"/>
    </source>
</evidence>
<evidence type="ECO:0000256" key="7">
    <source>
        <dbReference type="ARBA" id="ARBA00022989"/>
    </source>
</evidence>
<keyword evidence="19" id="KW-1185">Reference proteome</keyword>
<keyword evidence="3 14" id="KW-0245">EGF-like domain</keyword>
<feature type="transmembrane region" description="Helical" evidence="15">
    <location>
        <begin position="178"/>
        <end position="200"/>
    </location>
</feature>
<feature type="domain" description="G-protein coupled receptors family 1 profile" evidence="17">
    <location>
        <begin position="77"/>
        <end position="340"/>
    </location>
</feature>
<dbReference type="GO" id="GO:0042277">
    <property type="term" value="F:peptide binding"/>
    <property type="evidence" value="ECO:0007669"/>
    <property type="project" value="TreeGrafter"/>
</dbReference>
<evidence type="ECO:0000256" key="1">
    <source>
        <dbReference type="ARBA" id="ARBA00004651"/>
    </source>
</evidence>
<dbReference type="FunFam" id="2.10.25.10:FF:000027">
    <property type="entry name" value="Thrombospondin 3"/>
    <property type="match status" value="1"/>
</dbReference>
<dbReference type="InterPro" id="IPR018097">
    <property type="entry name" value="EGF_Ca-bd_CS"/>
</dbReference>
<keyword evidence="4 15" id="KW-0812">Transmembrane</keyword>
<dbReference type="GO" id="GO:0005886">
    <property type="term" value="C:plasma membrane"/>
    <property type="evidence" value="ECO:0007669"/>
    <property type="project" value="UniProtKB-SubCell"/>
</dbReference>
<sequence>MLVTSNSNQTLIEDAVTSVTGKTLRREKVIIDLWIEQLEMKSESESESELPVDMQFNEGHLLSIITYSVLMVISIAGNTTVLVLIFERRKTHKSRINTMLMHLAIADLLVTLLMMPLEIGWAATVSWRAGDLMCRVMAFFRVFGLYLSSFILICISIDRYYAVLKPMQLINIDRRERIMLIGAWIGAVLCSAPQMIVFHVQRHPKFIWYEQCITYHFLTPNVTEEVGYSVFSMVMMYCLPLVVIIYTYSSILIEIYSKTRENSKDKIRRSSIGFLGRAKIRTLKMTIIIVAVFFICWTPYYIISTWYWIDRESFYKLDLKIQRGLFLFACTNSCMNPIVYGAFNIRQNTQRTVRAPTIETRITPFTFDTLEDAVNDNEFAITVKHLKFKKNELGTETLFAAKYPDPKTKFIFMLDRRTNTILLETVEESKKGSQEFQVGSLNVTHPIKNIIFIVHQNKPNSRVDVYVNCNNQGAIPLRKTLREAADEQTVSVFRVYKDRKYHTKIYKSSEISELWEREGCRTNLEDIEDIEYQANHSTTVSRVRRRGDIGIHTIDDLNCIGDGTLIKTLNELIEVTKKIWSEVEKNTHETRYIRKLIEECAACRPVTTPPPPPRPSCRYQSPCYSASYCRDTERGPECTGCPPGYTGDGRRCQKIKTCEDNPCFPEVRCQDTRNGYRCHSCPPGYTGSGENCHKIRGCQSNPCHSGVQCHSTHEYPYYRCGECPQGYTGNGTNCQDIDECDLNIGACPAGTECINITPGYRCEPTDWDLPN</sequence>
<keyword evidence="5" id="KW-0677">Repeat</keyword>
<dbReference type="Proteomes" id="UP000826195">
    <property type="component" value="Unassembled WGS sequence"/>
</dbReference>
<evidence type="ECO:0000256" key="10">
    <source>
        <dbReference type="ARBA" id="ARBA00023157"/>
    </source>
</evidence>
<dbReference type="InterPro" id="IPR001881">
    <property type="entry name" value="EGF-like_Ca-bd_dom"/>
</dbReference>
<keyword evidence="9 15" id="KW-0472">Membrane</keyword>
<feature type="transmembrane region" description="Helical" evidence="15">
    <location>
        <begin position="64"/>
        <end position="86"/>
    </location>
</feature>
<evidence type="ECO:0000259" key="17">
    <source>
        <dbReference type="PROSITE" id="PS50262"/>
    </source>
</evidence>
<dbReference type="PROSITE" id="PS50262">
    <property type="entry name" value="G_PROTEIN_RECEP_F1_2"/>
    <property type="match status" value="1"/>
</dbReference>
<dbReference type="PROSITE" id="PS50026">
    <property type="entry name" value="EGF_3"/>
    <property type="match status" value="2"/>
</dbReference>
<evidence type="ECO:0000256" key="6">
    <source>
        <dbReference type="ARBA" id="ARBA00022837"/>
    </source>
</evidence>
<dbReference type="AlphaFoldDB" id="A0AAV7HY51"/>
<evidence type="ECO:0000256" key="13">
    <source>
        <dbReference type="ARBA" id="ARBA00023224"/>
    </source>
</evidence>
<keyword evidence="2" id="KW-1003">Cell membrane</keyword>
<feature type="transmembrane region" description="Helical" evidence="15">
    <location>
        <begin position="234"/>
        <end position="256"/>
    </location>
</feature>
<feature type="domain" description="EGF-like" evidence="16">
    <location>
        <begin position="694"/>
        <end position="735"/>
    </location>
</feature>
<dbReference type="SUPFAM" id="SSF81321">
    <property type="entry name" value="Family A G protein-coupled receptor-like"/>
    <property type="match status" value="1"/>
</dbReference>
<dbReference type="CDD" id="cd00054">
    <property type="entry name" value="EGF_CA"/>
    <property type="match status" value="1"/>
</dbReference>
<comment type="caution">
    <text evidence="14 15">Lacks conserved residue(s) required for the propagation of feature annotation.</text>
</comment>
<dbReference type="GO" id="GO:0005000">
    <property type="term" value="F:vasopressin receptor activity"/>
    <property type="evidence" value="ECO:0007669"/>
    <property type="project" value="InterPro"/>
</dbReference>
<dbReference type="Pfam" id="PF00001">
    <property type="entry name" value="7tm_1"/>
    <property type="match status" value="1"/>
</dbReference>
<evidence type="ECO:0000256" key="8">
    <source>
        <dbReference type="ARBA" id="ARBA00023040"/>
    </source>
</evidence>
<dbReference type="Pfam" id="PF11598">
    <property type="entry name" value="COMP"/>
    <property type="match status" value="1"/>
</dbReference>
<dbReference type="SMART" id="SM01381">
    <property type="entry name" value="7TM_GPCR_Srsx"/>
    <property type="match status" value="1"/>
</dbReference>
<keyword evidence="8 15" id="KW-0297">G-protein coupled receptor</keyword>
<name>A0AAV7HY51_COTGL</name>
<dbReference type="GO" id="GO:0032870">
    <property type="term" value="P:cellular response to hormone stimulus"/>
    <property type="evidence" value="ECO:0007669"/>
    <property type="project" value="TreeGrafter"/>
</dbReference>
<comment type="similarity">
    <text evidence="15">Belongs to the G-protein coupled receptor 1 family. Vasopressin/oxytocin receptor subfamily.</text>
</comment>
<proteinExistence type="inferred from homology"/>
<dbReference type="InterPro" id="IPR024665">
    <property type="entry name" value="TSP/COMP_CC"/>
</dbReference>
<comment type="caution">
    <text evidence="18">The sequence shown here is derived from an EMBL/GenBank/DDBJ whole genome shotgun (WGS) entry which is preliminary data.</text>
</comment>
<evidence type="ECO:0000256" key="3">
    <source>
        <dbReference type="ARBA" id="ARBA00022536"/>
    </source>
</evidence>
<feature type="transmembrane region" description="Helical" evidence="15">
    <location>
        <begin position="137"/>
        <end position="157"/>
    </location>
</feature>
<evidence type="ECO:0000259" key="16">
    <source>
        <dbReference type="PROSITE" id="PS50026"/>
    </source>
</evidence>
<dbReference type="CDD" id="cd00053">
    <property type="entry name" value="EGF"/>
    <property type="match status" value="1"/>
</dbReference>
<dbReference type="CDD" id="cd16081">
    <property type="entry name" value="TSPcc_insect"/>
    <property type="match status" value="1"/>
</dbReference>
<dbReference type="PRINTS" id="PR00237">
    <property type="entry name" value="GPCRRHODOPSN"/>
</dbReference>
<dbReference type="SMART" id="SM00181">
    <property type="entry name" value="EGF"/>
    <property type="match status" value="3"/>
</dbReference>
<dbReference type="SMART" id="SM00179">
    <property type="entry name" value="EGF_CA"/>
    <property type="match status" value="4"/>
</dbReference>
<keyword evidence="10 14" id="KW-1015">Disulfide bond</keyword>
<dbReference type="EMBL" id="JAHXZJ010002609">
    <property type="protein sequence ID" value="KAH0539170.1"/>
    <property type="molecule type" value="Genomic_DNA"/>
</dbReference>
<keyword evidence="12 15" id="KW-0325">Glycoprotein</keyword>
<dbReference type="Gene3D" id="1.20.1070.10">
    <property type="entry name" value="Rhodopsin 7-helix transmembrane proteins"/>
    <property type="match status" value="1"/>
</dbReference>
<dbReference type="InterPro" id="IPR017452">
    <property type="entry name" value="GPCR_Rhodpsn_7TM"/>
</dbReference>
<comment type="subcellular location">
    <subcellularLocation>
        <location evidence="1 15">Cell membrane</location>
        <topology evidence="1 15">Multi-pass membrane protein</topology>
    </subcellularLocation>
</comment>
<evidence type="ECO:0000256" key="11">
    <source>
        <dbReference type="ARBA" id="ARBA00023170"/>
    </source>
</evidence>
<dbReference type="GO" id="GO:0097003">
    <property type="term" value="F:adipokinetic hormone receptor activity"/>
    <property type="evidence" value="ECO:0007669"/>
    <property type="project" value="TreeGrafter"/>
</dbReference>
<evidence type="ECO:0000256" key="5">
    <source>
        <dbReference type="ARBA" id="ARBA00022737"/>
    </source>
</evidence>
<protein>
    <recommendedName>
        <fullName evidence="20">Gonadotropin-releasing hormone II receptor</fullName>
    </recommendedName>
</protein>
<organism evidence="18 19">
    <name type="scientific">Cotesia glomerata</name>
    <name type="common">Lepidopteran parasitic wasp</name>
    <name type="synonym">Apanteles glomeratus</name>
    <dbReference type="NCBI Taxonomy" id="32391"/>
    <lineage>
        <taxon>Eukaryota</taxon>
        <taxon>Metazoa</taxon>
        <taxon>Ecdysozoa</taxon>
        <taxon>Arthropoda</taxon>
        <taxon>Hexapoda</taxon>
        <taxon>Insecta</taxon>
        <taxon>Pterygota</taxon>
        <taxon>Neoptera</taxon>
        <taxon>Endopterygota</taxon>
        <taxon>Hymenoptera</taxon>
        <taxon>Apocrita</taxon>
        <taxon>Ichneumonoidea</taxon>
        <taxon>Braconidae</taxon>
        <taxon>Microgastrinae</taxon>
        <taxon>Cotesia</taxon>
    </lineage>
</organism>
<keyword evidence="13 15" id="KW-0807">Transducer</keyword>
<dbReference type="PROSITE" id="PS01187">
    <property type="entry name" value="EGF_CA"/>
    <property type="match status" value="1"/>
</dbReference>
<evidence type="ECO:0000256" key="4">
    <source>
        <dbReference type="ARBA" id="ARBA00022692"/>
    </source>
</evidence>
<dbReference type="Gene3D" id="2.10.25.10">
    <property type="entry name" value="Laminin"/>
    <property type="match status" value="3"/>
</dbReference>
<evidence type="ECO:0000256" key="2">
    <source>
        <dbReference type="ARBA" id="ARBA00022475"/>
    </source>
</evidence>
<evidence type="ECO:0000313" key="18">
    <source>
        <dbReference type="EMBL" id="KAH0539170.1"/>
    </source>
</evidence>
<dbReference type="CDD" id="cd15382">
    <property type="entry name" value="7tmA_AKHR"/>
    <property type="match status" value="1"/>
</dbReference>
<dbReference type="GO" id="GO:0005509">
    <property type="term" value="F:calcium ion binding"/>
    <property type="evidence" value="ECO:0007669"/>
    <property type="project" value="InterPro"/>
</dbReference>
<evidence type="ECO:0000256" key="15">
    <source>
        <dbReference type="RuleBase" id="RU046427"/>
    </source>
</evidence>
<dbReference type="InterPro" id="IPR001817">
    <property type="entry name" value="Vasoprsn_rcpt"/>
</dbReference>
<evidence type="ECO:0000256" key="9">
    <source>
        <dbReference type="ARBA" id="ARBA00023136"/>
    </source>
</evidence>
<dbReference type="InterPro" id="IPR000276">
    <property type="entry name" value="GPCR_Rhodpsn"/>
</dbReference>
<keyword evidence="7 15" id="KW-1133">Transmembrane helix</keyword>
<feature type="domain" description="EGF-like" evidence="16">
    <location>
        <begin position="654"/>
        <end position="693"/>
    </location>
</feature>
<dbReference type="InterPro" id="IPR000742">
    <property type="entry name" value="EGF"/>
</dbReference>